<dbReference type="CDD" id="cd07385">
    <property type="entry name" value="MPP_YkuE_C"/>
    <property type="match status" value="1"/>
</dbReference>
<reference evidence="4" key="2">
    <citation type="journal article" date="2021" name="PeerJ">
        <title>Extensive microbial diversity within the chicken gut microbiome revealed by metagenomics and culture.</title>
        <authorList>
            <person name="Gilroy R."/>
            <person name="Ravi A."/>
            <person name="Getino M."/>
            <person name="Pursley I."/>
            <person name="Horton D.L."/>
            <person name="Alikhan N.F."/>
            <person name="Baker D."/>
            <person name="Gharbi K."/>
            <person name="Hall N."/>
            <person name="Watson M."/>
            <person name="Adriaenssens E.M."/>
            <person name="Foster-Nyarko E."/>
            <person name="Jarju S."/>
            <person name="Secka A."/>
            <person name="Antonio M."/>
            <person name="Oren A."/>
            <person name="Chaudhuri R.R."/>
            <person name="La Ragione R."/>
            <person name="Hildebrand F."/>
            <person name="Pallen M.J."/>
        </authorList>
    </citation>
    <scope>NUCLEOTIDE SEQUENCE</scope>
    <source>
        <strain evidence="4">ChiGjej2B2-12916</strain>
    </source>
</reference>
<dbReference type="InterPro" id="IPR029052">
    <property type="entry name" value="Metallo-depent_PP-like"/>
</dbReference>
<dbReference type="GO" id="GO:0046872">
    <property type="term" value="F:metal ion binding"/>
    <property type="evidence" value="ECO:0007669"/>
    <property type="project" value="UniProtKB-KW"/>
</dbReference>
<evidence type="ECO:0000313" key="4">
    <source>
        <dbReference type="EMBL" id="HIQ60072.1"/>
    </source>
</evidence>
<dbReference type="InterPro" id="IPR051158">
    <property type="entry name" value="Metallophosphoesterase_sf"/>
</dbReference>
<name>A0A9D0YQN8_9FIRM</name>
<sequence>MKIKKPLRALGAALGVTACILGGAAFLNWQFWGLEVTRTQVPVSGLPQGFEGMRVVHLSDLHGHQYGEDHQDLLEQIAAQSPELIALTGDIIDQASQRGTLPALARGLSAIAPTYFVTGNHEWAVGDIRQTKELLAENGVTVLSNQYVVLERNGDQVVLAGVDDANGYADQKTPQELYEEIGQDHPGLCTLLLAHRNNYFDRYAACGYALVLSGHAHGGLVRLPFTDGVFGSGGDLFPTWTAGVYTLGESTLYATRGLGNNTTPIPGFRMFNRPEISVLELVAR</sequence>
<dbReference type="AlphaFoldDB" id="A0A9D0YQN8"/>
<proteinExistence type="predicted"/>
<evidence type="ECO:0000256" key="1">
    <source>
        <dbReference type="ARBA" id="ARBA00022723"/>
    </source>
</evidence>
<organism evidence="4 5">
    <name type="scientific">Candidatus Enterenecus faecium</name>
    <dbReference type="NCBI Taxonomy" id="2840780"/>
    <lineage>
        <taxon>Bacteria</taxon>
        <taxon>Bacillati</taxon>
        <taxon>Bacillota</taxon>
        <taxon>Clostridia</taxon>
        <taxon>Eubacteriales</taxon>
        <taxon>Candidatus Enterenecus</taxon>
    </lineage>
</organism>
<gene>
    <name evidence="4" type="ORF">IAD31_00500</name>
</gene>
<evidence type="ECO:0000256" key="2">
    <source>
        <dbReference type="ARBA" id="ARBA00022801"/>
    </source>
</evidence>
<dbReference type="Gene3D" id="3.60.21.10">
    <property type="match status" value="1"/>
</dbReference>
<keyword evidence="1" id="KW-0479">Metal-binding</keyword>
<dbReference type="SUPFAM" id="SSF56300">
    <property type="entry name" value="Metallo-dependent phosphatases"/>
    <property type="match status" value="1"/>
</dbReference>
<dbReference type="EMBL" id="DVFO01000003">
    <property type="protein sequence ID" value="HIQ60072.1"/>
    <property type="molecule type" value="Genomic_DNA"/>
</dbReference>
<evidence type="ECO:0000313" key="5">
    <source>
        <dbReference type="Proteomes" id="UP000886879"/>
    </source>
</evidence>
<dbReference type="PANTHER" id="PTHR31302">
    <property type="entry name" value="TRANSMEMBRANE PROTEIN WITH METALLOPHOSPHOESTERASE DOMAIN-RELATED"/>
    <property type="match status" value="1"/>
</dbReference>
<comment type="caution">
    <text evidence="4">The sequence shown here is derived from an EMBL/GenBank/DDBJ whole genome shotgun (WGS) entry which is preliminary data.</text>
</comment>
<evidence type="ECO:0000259" key="3">
    <source>
        <dbReference type="Pfam" id="PF00149"/>
    </source>
</evidence>
<dbReference type="PANTHER" id="PTHR31302:SF31">
    <property type="entry name" value="PHOSPHODIESTERASE YAEI"/>
    <property type="match status" value="1"/>
</dbReference>
<dbReference type="PROSITE" id="PS51257">
    <property type="entry name" value="PROKAR_LIPOPROTEIN"/>
    <property type="match status" value="1"/>
</dbReference>
<dbReference type="GO" id="GO:0009245">
    <property type="term" value="P:lipid A biosynthetic process"/>
    <property type="evidence" value="ECO:0007669"/>
    <property type="project" value="TreeGrafter"/>
</dbReference>
<dbReference type="Pfam" id="PF00149">
    <property type="entry name" value="Metallophos"/>
    <property type="match status" value="1"/>
</dbReference>
<accession>A0A9D0YQN8</accession>
<feature type="domain" description="Calcineurin-like phosphoesterase" evidence="3">
    <location>
        <begin position="53"/>
        <end position="218"/>
    </location>
</feature>
<dbReference type="InterPro" id="IPR004843">
    <property type="entry name" value="Calcineurin-like_PHP"/>
</dbReference>
<dbReference type="GO" id="GO:0008758">
    <property type="term" value="F:UDP-2,3-diacylglucosamine hydrolase activity"/>
    <property type="evidence" value="ECO:0007669"/>
    <property type="project" value="TreeGrafter"/>
</dbReference>
<keyword evidence="2" id="KW-0378">Hydrolase</keyword>
<dbReference type="Proteomes" id="UP000886879">
    <property type="component" value="Unassembled WGS sequence"/>
</dbReference>
<protein>
    <submittedName>
        <fullName evidence="4">Metallophosphoesterase</fullName>
    </submittedName>
</protein>
<dbReference type="GO" id="GO:0016020">
    <property type="term" value="C:membrane"/>
    <property type="evidence" value="ECO:0007669"/>
    <property type="project" value="GOC"/>
</dbReference>
<reference evidence="4" key="1">
    <citation type="submission" date="2020-10" db="EMBL/GenBank/DDBJ databases">
        <authorList>
            <person name="Gilroy R."/>
        </authorList>
    </citation>
    <scope>NUCLEOTIDE SEQUENCE</scope>
    <source>
        <strain evidence="4">ChiGjej2B2-12916</strain>
    </source>
</reference>